<feature type="signal peptide" evidence="3">
    <location>
        <begin position="1"/>
        <end position="33"/>
    </location>
</feature>
<reference evidence="5 6" key="1">
    <citation type="journal article" date="2019" name="Int. J. Syst. Evol. Microbiol.">
        <title>The Global Catalogue of Microorganisms (GCM) 10K type strain sequencing project: providing services to taxonomists for standard genome sequencing and annotation.</title>
        <authorList>
            <consortium name="The Broad Institute Genomics Platform"/>
            <consortium name="The Broad Institute Genome Sequencing Center for Infectious Disease"/>
            <person name="Wu L."/>
            <person name="Ma J."/>
        </authorList>
    </citation>
    <scope>NUCLEOTIDE SEQUENCE [LARGE SCALE GENOMIC DNA]</scope>
    <source>
        <strain evidence="5 6">JCM 13595</strain>
    </source>
</reference>
<dbReference type="Pfam" id="PF06030">
    <property type="entry name" value="WxLIP_PGBD"/>
    <property type="match status" value="1"/>
</dbReference>
<feature type="region of interest" description="Disordered" evidence="1">
    <location>
        <begin position="341"/>
        <end position="398"/>
    </location>
</feature>
<keyword evidence="2" id="KW-1133">Transmembrane helix</keyword>
<name>A0ABN2U2S6_9MICC</name>
<evidence type="ECO:0000256" key="3">
    <source>
        <dbReference type="SAM" id="SignalP"/>
    </source>
</evidence>
<dbReference type="InterPro" id="IPR010317">
    <property type="entry name" value="WxLIP_PGBD"/>
</dbReference>
<keyword evidence="6" id="KW-1185">Reference proteome</keyword>
<evidence type="ECO:0000313" key="5">
    <source>
        <dbReference type="EMBL" id="GAA2027272.1"/>
    </source>
</evidence>
<keyword evidence="2" id="KW-0472">Membrane</keyword>
<feature type="compositionally biased region" description="Low complexity" evidence="1">
    <location>
        <begin position="341"/>
        <end position="352"/>
    </location>
</feature>
<comment type="caution">
    <text evidence="5">The sequence shown here is derived from an EMBL/GenBank/DDBJ whole genome shotgun (WGS) entry which is preliminary data.</text>
</comment>
<feature type="transmembrane region" description="Helical" evidence="2">
    <location>
        <begin position="304"/>
        <end position="325"/>
    </location>
</feature>
<dbReference type="RefSeq" id="WP_343955906.1">
    <property type="nucleotide sequence ID" value="NZ_BAAAMN010000007.1"/>
</dbReference>
<dbReference type="Proteomes" id="UP001501461">
    <property type="component" value="Unassembled WGS sequence"/>
</dbReference>
<sequence>MQRPTSLSPRRRTVTAWLALSLLLTFFLSTVFASSAPADTEDAAPTTVWSLTPAPQEDDEDRVSFRFDVPPGDSVEDAVELTNFSAQEATFTLQAADGVVSESGTFDILRPGEENEAAGQWIELDQQEVTVPADESVTVPFTLTVPENATPGDQPAGIAASVSTDEGDDVSMVSRVGARIHLRVDGDIMPTLAVEDLDVQYSQNWNPFAPGTATVSWTVRNTGNVRLGAQQALSSSGLFGLATVEESVEPIREILPGGEAQLQVEQEVLPLFVLNSTVSLEPSVVGDDEVDAELSTATGGVTAAAIPIPQLIIVVLVGVLVWWLVTRKKRQSRKFDAAVAAAAAERSTSSGDSDAEEDESGNESSSDDAEDTDHTGAAAKQRSGRRAGGSRARRNGAD</sequence>
<keyword evidence="3" id="KW-0732">Signal</keyword>
<evidence type="ECO:0000256" key="2">
    <source>
        <dbReference type="SAM" id="Phobius"/>
    </source>
</evidence>
<feature type="compositionally biased region" description="Acidic residues" evidence="1">
    <location>
        <begin position="353"/>
        <end position="371"/>
    </location>
</feature>
<evidence type="ECO:0000313" key="6">
    <source>
        <dbReference type="Proteomes" id="UP001501461"/>
    </source>
</evidence>
<dbReference type="EMBL" id="BAAAMN010000007">
    <property type="protein sequence ID" value="GAA2027272.1"/>
    <property type="molecule type" value="Genomic_DNA"/>
</dbReference>
<feature type="domain" description="WxL Interacting Protein peptidoglycan binding" evidence="4">
    <location>
        <begin position="52"/>
        <end position="158"/>
    </location>
</feature>
<organism evidence="5 6">
    <name type="scientific">Yaniella flava</name>
    <dbReference type="NCBI Taxonomy" id="287930"/>
    <lineage>
        <taxon>Bacteria</taxon>
        <taxon>Bacillati</taxon>
        <taxon>Actinomycetota</taxon>
        <taxon>Actinomycetes</taxon>
        <taxon>Micrococcales</taxon>
        <taxon>Micrococcaceae</taxon>
        <taxon>Yaniella</taxon>
    </lineage>
</organism>
<evidence type="ECO:0000256" key="1">
    <source>
        <dbReference type="SAM" id="MobiDB-lite"/>
    </source>
</evidence>
<protein>
    <recommendedName>
        <fullName evidence="4">WxL Interacting Protein peptidoglycan binding domain-containing protein</fullName>
    </recommendedName>
</protein>
<feature type="region of interest" description="Disordered" evidence="1">
    <location>
        <begin position="42"/>
        <end position="61"/>
    </location>
</feature>
<accession>A0ABN2U2S6</accession>
<proteinExistence type="predicted"/>
<keyword evidence="2" id="KW-0812">Transmembrane</keyword>
<gene>
    <name evidence="5" type="ORF">GCM10009720_03760</name>
</gene>
<feature type="chain" id="PRO_5045746675" description="WxL Interacting Protein peptidoglycan binding domain-containing protein" evidence="3">
    <location>
        <begin position="34"/>
        <end position="398"/>
    </location>
</feature>
<evidence type="ECO:0000259" key="4">
    <source>
        <dbReference type="Pfam" id="PF06030"/>
    </source>
</evidence>